<sequence>MHPFLEGQAIPYGSYFIFLILVLCEYTKRVMQKLLSLKKIRSFAFDDANIGDTHVDLRRPKGSNSNFASTCFP</sequence>
<dbReference type="EMBL" id="MN740439">
    <property type="protein sequence ID" value="QHU26346.1"/>
    <property type="molecule type" value="Genomic_DNA"/>
</dbReference>
<evidence type="ECO:0000313" key="2">
    <source>
        <dbReference type="EMBL" id="QHU26346.1"/>
    </source>
</evidence>
<organism evidence="2">
    <name type="scientific">viral metagenome</name>
    <dbReference type="NCBI Taxonomy" id="1070528"/>
    <lineage>
        <taxon>unclassified sequences</taxon>
        <taxon>metagenomes</taxon>
        <taxon>organismal metagenomes</taxon>
    </lineage>
</organism>
<accession>A0A6C0L5W3</accession>
<keyword evidence="1" id="KW-0472">Membrane</keyword>
<proteinExistence type="predicted"/>
<reference evidence="2" key="1">
    <citation type="journal article" date="2020" name="Nature">
        <title>Giant virus diversity and host interactions through global metagenomics.</title>
        <authorList>
            <person name="Schulz F."/>
            <person name="Roux S."/>
            <person name="Paez-Espino D."/>
            <person name="Jungbluth S."/>
            <person name="Walsh D.A."/>
            <person name="Denef V.J."/>
            <person name="McMahon K.D."/>
            <person name="Konstantinidis K.T."/>
            <person name="Eloe-Fadrosh E.A."/>
            <person name="Kyrpides N.C."/>
            <person name="Woyke T."/>
        </authorList>
    </citation>
    <scope>NUCLEOTIDE SEQUENCE</scope>
    <source>
        <strain evidence="2">GVMAG-M-3300027759-16</strain>
    </source>
</reference>
<keyword evidence="1" id="KW-1133">Transmembrane helix</keyword>
<keyword evidence="1" id="KW-0812">Transmembrane</keyword>
<dbReference type="AlphaFoldDB" id="A0A6C0L5W3"/>
<name>A0A6C0L5W3_9ZZZZ</name>
<feature type="transmembrane region" description="Helical" evidence="1">
    <location>
        <begin position="12"/>
        <end position="31"/>
    </location>
</feature>
<protein>
    <submittedName>
        <fullName evidence="2">Uncharacterized protein</fullName>
    </submittedName>
</protein>
<evidence type="ECO:0000256" key="1">
    <source>
        <dbReference type="SAM" id="Phobius"/>
    </source>
</evidence>